<proteinExistence type="inferred from homology"/>
<name>A0ABP4I6S6_9PSEU</name>
<gene>
    <name evidence="9" type="ORF">GCM10009613_10700</name>
</gene>
<sequence>METSVVEELDVLVIGGGFSGIYQLERLRSLGFSVSLYEAGADAGGVWHWNRYPGARVDTEATLYQFSDERIWREWNWSEIFPGQEELQAYFRFVTDRLDLARDIRYSTRVVAARFDDRTDTWTVESRDERTGETFRTRARYVLPLLGTGSKALVPEIPGLADFAGDHFHTSRWPAGYDMTGKRVAVIGTGASGVQVVQSIAPEVAQLTVFQRTPATALPMISRKLDAAANDELRRGYPELFRYRETTFGGLEYDVIYTPTADVSDEEFEATLEELWAKGGLQIWLGGYADMFFNAEVGHRIYAFWRKKTLARIKDPALAEKLAPETPPYPFGTKRCPLEYTYYDAFNRDNVELVDVRETPIEKVTRTGIVTADGREHEFDVIVLATGFDSFTGGLTDIDVRSTSGESFAEVFRDGARTALGRATSGFPNMLYVYGPQSPSAFCNGPTCAELEGEWVVNCLVHLRDNGLTRIEATPEAEKEWHDHLEALASATTFPLANSWYMNANVPGKKRELLAYPGGLPTYLEKCRQSAENGYAGFALS</sequence>
<keyword evidence="7" id="KW-0503">Monooxygenase</keyword>
<evidence type="ECO:0000256" key="4">
    <source>
        <dbReference type="ARBA" id="ARBA00022827"/>
    </source>
</evidence>
<keyword evidence="4" id="KW-0274">FAD</keyword>
<dbReference type="InterPro" id="IPR036188">
    <property type="entry name" value="FAD/NAD-bd_sf"/>
</dbReference>
<keyword evidence="3" id="KW-0285">Flavoprotein</keyword>
<organism evidence="9 10">
    <name type="scientific">Pseudonocardia kongjuensis</name>
    <dbReference type="NCBI Taxonomy" id="102227"/>
    <lineage>
        <taxon>Bacteria</taxon>
        <taxon>Bacillati</taxon>
        <taxon>Actinomycetota</taxon>
        <taxon>Actinomycetes</taxon>
        <taxon>Pseudonocardiales</taxon>
        <taxon>Pseudonocardiaceae</taxon>
        <taxon>Pseudonocardia</taxon>
    </lineage>
</organism>
<evidence type="ECO:0000256" key="5">
    <source>
        <dbReference type="ARBA" id="ARBA00022857"/>
    </source>
</evidence>
<dbReference type="SUPFAM" id="SSF51905">
    <property type="entry name" value="FAD/NAD(P)-binding domain"/>
    <property type="match status" value="2"/>
</dbReference>
<feature type="domain" description="FAD/NAD(P)-binding" evidence="8">
    <location>
        <begin position="10"/>
        <end position="234"/>
    </location>
</feature>
<evidence type="ECO:0000256" key="3">
    <source>
        <dbReference type="ARBA" id="ARBA00022630"/>
    </source>
</evidence>
<dbReference type="PANTHER" id="PTHR43098:SF3">
    <property type="entry name" value="L-ORNITHINE N(5)-MONOOXYGENASE-RELATED"/>
    <property type="match status" value="1"/>
</dbReference>
<comment type="cofactor">
    <cofactor evidence="1">
        <name>FAD</name>
        <dbReference type="ChEBI" id="CHEBI:57692"/>
    </cofactor>
</comment>
<evidence type="ECO:0000256" key="1">
    <source>
        <dbReference type="ARBA" id="ARBA00001974"/>
    </source>
</evidence>
<dbReference type="RefSeq" id="WP_344018879.1">
    <property type="nucleotide sequence ID" value="NZ_BAAAJK010000004.1"/>
</dbReference>
<dbReference type="PRINTS" id="PR00411">
    <property type="entry name" value="PNDRDTASEI"/>
</dbReference>
<protein>
    <submittedName>
        <fullName evidence="9">NAD(P)/FAD-dependent oxidoreductase</fullName>
    </submittedName>
</protein>
<keyword evidence="6" id="KW-0560">Oxidoreductase</keyword>
<dbReference type="Pfam" id="PF07992">
    <property type="entry name" value="Pyr_redox_2"/>
    <property type="match status" value="1"/>
</dbReference>
<accession>A0ABP4I6S6</accession>
<dbReference type="InterPro" id="IPR050775">
    <property type="entry name" value="FAD-binding_Monooxygenases"/>
</dbReference>
<evidence type="ECO:0000259" key="8">
    <source>
        <dbReference type="Pfam" id="PF07992"/>
    </source>
</evidence>
<dbReference type="InterPro" id="IPR023753">
    <property type="entry name" value="FAD/NAD-binding_dom"/>
</dbReference>
<dbReference type="EMBL" id="BAAAJK010000004">
    <property type="protein sequence ID" value="GAA1382611.1"/>
    <property type="molecule type" value="Genomic_DNA"/>
</dbReference>
<evidence type="ECO:0000256" key="6">
    <source>
        <dbReference type="ARBA" id="ARBA00023002"/>
    </source>
</evidence>
<dbReference type="Proteomes" id="UP001501414">
    <property type="component" value="Unassembled WGS sequence"/>
</dbReference>
<evidence type="ECO:0000313" key="9">
    <source>
        <dbReference type="EMBL" id="GAA1382611.1"/>
    </source>
</evidence>
<comment type="caution">
    <text evidence="9">The sequence shown here is derived from an EMBL/GenBank/DDBJ whole genome shotgun (WGS) entry which is preliminary data.</text>
</comment>
<evidence type="ECO:0000256" key="2">
    <source>
        <dbReference type="ARBA" id="ARBA00010139"/>
    </source>
</evidence>
<keyword evidence="10" id="KW-1185">Reference proteome</keyword>
<evidence type="ECO:0000256" key="7">
    <source>
        <dbReference type="ARBA" id="ARBA00023033"/>
    </source>
</evidence>
<reference evidence="10" key="1">
    <citation type="journal article" date="2019" name="Int. J. Syst. Evol. Microbiol.">
        <title>The Global Catalogue of Microorganisms (GCM) 10K type strain sequencing project: providing services to taxonomists for standard genome sequencing and annotation.</title>
        <authorList>
            <consortium name="The Broad Institute Genomics Platform"/>
            <consortium name="The Broad Institute Genome Sequencing Center for Infectious Disease"/>
            <person name="Wu L."/>
            <person name="Ma J."/>
        </authorList>
    </citation>
    <scope>NUCLEOTIDE SEQUENCE [LARGE SCALE GENOMIC DNA]</scope>
    <source>
        <strain evidence="10">JCM 11896</strain>
    </source>
</reference>
<evidence type="ECO:0000313" key="10">
    <source>
        <dbReference type="Proteomes" id="UP001501414"/>
    </source>
</evidence>
<keyword evidence="5" id="KW-0521">NADP</keyword>
<dbReference type="Gene3D" id="3.50.50.60">
    <property type="entry name" value="FAD/NAD(P)-binding domain"/>
    <property type="match status" value="3"/>
</dbReference>
<comment type="similarity">
    <text evidence="2">Belongs to the FAD-binding monooxygenase family.</text>
</comment>
<dbReference type="PANTHER" id="PTHR43098">
    <property type="entry name" value="L-ORNITHINE N(5)-MONOOXYGENASE-RELATED"/>
    <property type="match status" value="1"/>
</dbReference>